<evidence type="ECO:0000313" key="1">
    <source>
        <dbReference type="EMBL" id="KAJ8715901.1"/>
    </source>
</evidence>
<name>A0ACC2QIX2_9NEOP</name>
<keyword evidence="2" id="KW-1185">Reference proteome</keyword>
<organism evidence="1 2">
    <name type="scientific">Mythimna loreyi</name>
    <dbReference type="NCBI Taxonomy" id="667449"/>
    <lineage>
        <taxon>Eukaryota</taxon>
        <taxon>Metazoa</taxon>
        <taxon>Ecdysozoa</taxon>
        <taxon>Arthropoda</taxon>
        <taxon>Hexapoda</taxon>
        <taxon>Insecta</taxon>
        <taxon>Pterygota</taxon>
        <taxon>Neoptera</taxon>
        <taxon>Endopterygota</taxon>
        <taxon>Lepidoptera</taxon>
        <taxon>Glossata</taxon>
        <taxon>Ditrysia</taxon>
        <taxon>Noctuoidea</taxon>
        <taxon>Noctuidae</taxon>
        <taxon>Noctuinae</taxon>
        <taxon>Hadenini</taxon>
        <taxon>Mythimna</taxon>
    </lineage>
</organism>
<accession>A0ACC2QIX2</accession>
<dbReference type="EMBL" id="CM056780">
    <property type="protein sequence ID" value="KAJ8715901.1"/>
    <property type="molecule type" value="Genomic_DNA"/>
</dbReference>
<protein>
    <submittedName>
        <fullName evidence="1">Uncharacterized protein</fullName>
    </submittedName>
</protein>
<dbReference type="Proteomes" id="UP001231649">
    <property type="component" value="Chromosome 4"/>
</dbReference>
<comment type="caution">
    <text evidence="1">The sequence shown here is derived from an EMBL/GenBank/DDBJ whole genome shotgun (WGS) entry which is preliminary data.</text>
</comment>
<sequence>MVFKCQEDSFLKKFSSTVIKCEPTTEPVVEYGKTIPFQGYQVTLENTILFPAGGGQPHDIGRLNGTEVVQVLRKGSEAVHFTKEPLEVGSTVEQEVDWERRFDHMQQHSGQHLLSAILEKEFQMATTSWWLGCDESYVELDTATISNDVMKSVEKRCNDLIKEAIPVTVKICKVSDPDVNEAHTRGLPKDCMETIRIICIGNFDENLCCGTHVTNLSQLQMIKLLGVEPGKKGKTILKFLVGDRVIKVFQQMLDREKGLTVLLKNEPSRHDELIQKLQKNLKVANKNLQNVLQELAQCEVEKIKNTNPKPKYVIMFKKEATPEFNRAIIKGLEGENMFMFLASEEPDKPKEGQIIIQGPEEHCNALGDKITELLKGKGAFKNGKFQGKAGDLGGISKCKKLIEEYFDGLDKK</sequence>
<gene>
    <name evidence="1" type="ORF">PYW08_013186</name>
</gene>
<reference evidence="1" key="1">
    <citation type="submission" date="2023-03" db="EMBL/GenBank/DDBJ databases">
        <title>Chromosome-level genomes of two armyworms, Mythimna separata and Mythimna loreyi, provide insights into the biosynthesis and reception of sex pheromones.</title>
        <authorList>
            <person name="Zhao H."/>
        </authorList>
    </citation>
    <scope>NUCLEOTIDE SEQUENCE</scope>
    <source>
        <strain evidence="1">BeijingLab</strain>
    </source>
</reference>
<proteinExistence type="predicted"/>
<evidence type="ECO:0000313" key="2">
    <source>
        <dbReference type="Proteomes" id="UP001231649"/>
    </source>
</evidence>